<dbReference type="Pfam" id="PF00397">
    <property type="entry name" value="WW"/>
    <property type="match status" value="2"/>
</dbReference>
<evidence type="ECO:0000256" key="1">
    <source>
        <dbReference type="ARBA" id="ARBA00022737"/>
    </source>
</evidence>
<feature type="domain" description="WW" evidence="4">
    <location>
        <begin position="757"/>
        <end position="790"/>
    </location>
</feature>
<dbReference type="EMBL" id="JAKKPZ010000001">
    <property type="protein sequence ID" value="KAI1727888.1"/>
    <property type="molecule type" value="Genomic_DNA"/>
</dbReference>
<feature type="region of interest" description="Disordered" evidence="3">
    <location>
        <begin position="795"/>
        <end position="815"/>
    </location>
</feature>
<feature type="domain" description="FF" evidence="5">
    <location>
        <begin position="1017"/>
        <end position="1072"/>
    </location>
</feature>
<dbReference type="PANTHER" id="PTHR15377:SF3">
    <property type="entry name" value="WW DOMAIN-CONTAINING PROTEIN"/>
    <property type="match status" value="1"/>
</dbReference>
<dbReference type="GO" id="GO:0070063">
    <property type="term" value="F:RNA polymerase binding"/>
    <property type="evidence" value="ECO:0007669"/>
    <property type="project" value="InterPro"/>
</dbReference>
<dbReference type="PANTHER" id="PTHR15377">
    <property type="entry name" value="TRANSCRIPTION ELONGATION REGULATOR 1"/>
    <property type="match status" value="1"/>
</dbReference>
<feature type="region of interest" description="Disordered" evidence="3">
    <location>
        <begin position="505"/>
        <end position="666"/>
    </location>
</feature>
<feature type="domain" description="FF" evidence="5">
    <location>
        <begin position="952"/>
        <end position="1005"/>
    </location>
</feature>
<dbReference type="SMART" id="SM00456">
    <property type="entry name" value="WW"/>
    <property type="match status" value="3"/>
</dbReference>
<feature type="compositionally biased region" description="Basic and acidic residues" evidence="3">
    <location>
        <begin position="1153"/>
        <end position="1196"/>
    </location>
</feature>
<feature type="region of interest" description="Disordered" evidence="3">
    <location>
        <begin position="1145"/>
        <end position="1196"/>
    </location>
</feature>
<dbReference type="PROSITE" id="PS51676">
    <property type="entry name" value="FF"/>
    <property type="match status" value="4"/>
</dbReference>
<dbReference type="InterPro" id="IPR057565">
    <property type="entry name" value="WW_TCRG1_3rd"/>
</dbReference>
<dbReference type="PROSITE" id="PS50020">
    <property type="entry name" value="WW_DOMAIN_2"/>
    <property type="match status" value="3"/>
</dbReference>
<accession>A0AAD4NJ75</accession>
<feature type="compositionally biased region" description="Low complexity" evidence="3">
    <location>
        <begin position="839"/>
        <end position="853"/>
    </location>
</feature>
<protein>
    <submittedName>
        <fullName evidence="6">FF domain-containing protein</fullName>
    </submittedName>
</protein>
<feature type="domain" description="WW" evidence="4">
    <location>
        <begin position="675"/>
        <end position="702"/>
    </location>
</feature>
<dbReference type="InterPro" id="IPR002713">
    <property type="entry name" value="FF_domain"/>
</dbReference>
<feature type="domain" description="FF" evidence="5">
    <location>
        <begin position="1309"/>
        <end position="1375"/>
    </location>
</feature>
<feature type="compositionally biased region" description="Pro residues" evidence="3">
    <location>
        <begin position="598"/>
        <end position="622"/>
    </location>
</feature>
<evidence type="ECO:0000313" key="6">
    <source>
        <dbReference type="EMBL" id="KAI1727888.1"/>
    </source>
</evidence>
<feature type="compositionally biased region" description="Polar residues" evidence="3">
    <location>
        <begin position="582"/>
        <end position="591"/>
    </location>
</feature>
<keyword evidence="2" id="KW-0175">Coiled coil</keyword>
<dbReference type="InterPro" id="IPR036020">
    <property type="entry name" value="WW_dom_sf"/>
</dbReference>
<dbReference type="PROSITE" id="PS01159">
    <property type="entry name" value="WW_DOMAIN_1"/>
    <property type="match status" value="1"/>
</dbReference>
<name>A0AAD4NJ75_9BILA</name>
<dbReference type="Proteomes" id="UP001201812">
    <property type="component" value="Unassembled WGS sequence"/>
</dbReference>
<comment type="caution">
    <text evidence="6">The sequence shown here is derived from an EMBL/GenBank/DDBJ whole genome shotgun (WGS) entry which is preliminary data.</text>
</comment>
<dbReference type="InterPro" id="IPR001202">
    <property type="entry name" value="WW_dom"/>
</dbReference>
<dbReference type="Gene3D" id="1.10.10.440">
    <property type="entry name" value="FF domain"/>
    <property type="match status" value="5"/>
</dbReference>
<dbReference type="Pfam" id="PF23517">
    <property type="entry name" value="WW_TCERG1"/>
    <property type="match status" value="1"/>
</dbReference>
<dbReference type="SUPFAM" id="SSF51045">
    <property type="entry name" value="WW domain"/>
    <property type="match status" value="3"/>
</dbReference>
<dbReference type="CDD" id="cd00201">
    <property type="entry name" value="WW"/>
    <property type="match status" value="3"/>
</dbReference>
<sequence>MTRRVRSLDYGPVEFRQDSSQRKNQVIIYNSIRFAGKSSEWYFVRKNDTTLNETYRCVHCRASHERARRLAKASDNKPLEEDDGIRRPGARITIRENRFLTDPDVPLGAHICDFENNDNCNTHVVWARRALVKANSDLRCMPEKPRLKFEKMLKTIENGEEEYAHLSFGTRRLIIDYLTSNNGFASRRRSFARNNSRAKKLLQNHTESVDDSQRIDIHNFEHPKRQKLKGNSRKRCCHAIDVDCEDEEWSPDKIAERNQHFLANGMYEDRKEYYGEYVRFLGIPSAVHQEIVITDSDHIADSQGVEVLYKNGECSHEIDSDQYKMVNVDGDDSLDEDKNHSQQSHLDQYIVFDDQHQYDSTEQRYTQTRRGDIETQFLTDIDSMLHQLRCHAESVAHDPTVRECLYSHLHRIVAETVGNSGKSGEQYTEVETEHKQMECIGMSSTHYLQHQPESSQPRGMRRASILQQNPKATVISKINRKRHFSQMHSNDYEMDDADPKGHGMMGNNGFEGGGHRGDSANGHPNGGGPGFPPRGGYQPRMRYPPMNGPPHGGPPGMPPGGMRPLLPRGGPPGPMNEDMPSFFNNPETQMQYRRAMPRGPPVGPPRGPPIGPPRQGPPPGSYPPRFGFMGPSGAPMPFNPQQQQKPGQQQNQQPQENQADKLKKLAGVPADKELWVETKSGDGKSYYYHAVTRETVWDRPTDQVVMGQDELQKLVEQSQKQEKEGQAQGFPGMMPGGFMSGYPGSYPGGFPPMGVPQNPNDAWQEFTAPDGKKYYYNMVTQENTWDKPQALKDKEAKTATGGDNSTAQTTPTLTPTPVSIGYAGFQTSVAAGHGVSGFPGTQQTNQQAGQAPNKNDKSRPISSNAVAGTPWCVVWTGDSKVFFYNPSTRTSVWERPPELYSRPDVDLLVSKPPDKNQTRKTIKQPIPINEKPIDPAIQAELNAQQERNNTPLEQRLKLFRELLEEKKVSAGSTWEKELSKLVFDQRYLLLSALERKAAFEAYVKERAEADRAERKKRAKEAKEQFKTLLDEAELHGKSTFTSFSSKYGKDPRFKAVEKMRDREDYFKDYVDELYKKEKEEKKKAKEKAKEEFKELLSKVSNLHQKSKWSSVKKTIDSEDRYKNKHLDSSLREQLFRDYVATLPAPEISDGEEDDRKGEKGEKPSAEEIALEDRKREVEEELGEHLKERNKEHERHKVQEHELNFKALLADLIKTTDISWHDARKLLRKDTDRYESCSMLDKGVKEKLYDEHVAALERKRREMFYQHDTITFNSKWREARKIIGADEKFSKLCQSEKKTERDYRDWQERRHHEVLEDFEALLRETKIITYKSQKMIVENEQHLKDILAILENDKRYLILNECPEERERILEDYLTDLDRKGQPPPPTTNQDPERRRK</sequence>
<dbReference type="SUPFAM" id="SSF81698">
    <property type="entry name" value="FF domain"/>
    <property type="match status" value="4"/>
</dbReference>
<evidence type="ECO:0000256" key="3">
    <source>
        <dbReference type="SAM" id="MobiDB-lite"/>
    </source>
</evidence>
<feature type="coiled-coil region" evidence="2">
    <location>
        <begin position="1002"/>
        <end position="1035"/>
    </location>
</feature>
<dbReference type="Pfam" id="PF01846">
    <property type="entry name" value="FF"/>
    <property type="match status" value="4"/>
</dbReference>
<feature type="domain" description="WW" evidence="4">
    <location>
        <begin position="869"/>
        <end position="898"/>
    </location>
</feature>
<organism evidence="6 7">
    <name type="scientific">Ditylenchus destructor</name>
    <dbReference type="NCBI Taxonomy" id="166010"/>
    <lineage>
        <taxon>Eukaryota</taxon>
        <taxon>Metazoa</taxon>
        <taxon>Ecdysozoa</taxon>
        <taxon>Nematoda</taxon>
        <taxon>Chromadorea</taxon>
        <taxon>Rhabditida</taxon>
        <taxon>Tylenchina</taxon>
        <taxon>Tylenchomorpha</taxon>
        <taxon>Sphaerularioidea</taxon>
        <taxon>Anguinidae</taxon>
        <taxon>Anguininae</taxon>
        <taxon>Ditylenchus</taxon>
    </lineage>
</organism>
<gene>
    <name evidence="6" type="ORF">DdX_00026</name>
</gene>
<dbReference type="GO" id="GO:0005634">
    <property type="term" value="C:nucleus"/>
    <property type="evidence" value="ECO:0007669"/>
    <property type="project" value="TreeGrafter"/>
</dbReference>
<feature type="compositionally biased region" description="Pro residues" evidence="3">
    <location>
        <begin position="546"/>
        <end position="558"/>
    </location>
</feature>
<keyword evidence="1" id="KW-0677">Repeat</keyword>
<evidence type="ECO:0000256" key="2">
    <source>
        <dbReference type="SAM" id="Coils"/>
    </source>
</evidence>
<feature type="region of interest" description="Disordered" evidence="3">
    <location>
        <begin position="833"/>
        <end position="863"/>
    </location>
</feature>
<evidence type="ECO:0000259" key="4">
    <source>
        <dbReference type="PROSITE" id="PS50020"/>
    </source>
</evidence>
<dbReference type="SMART" id="SM00441">
    <property type="entry name" value="FF"/>
    <property type="match status" value="6"/>
</dbReference>
<dbReference type="Gene3D" id="2.20.70.10">
    <property type="match status" value="3"/>
</dbReference>
<evidence type="ECO:0000313" key="7">
    <source>
        <dbReference type="Proteomes" id="UP001201812"/>
    </source>
</evidence>
<feature type="domain" description="FF" evidence="5">
    <location>
        <begin position="1085"/>
        <end position="1141"/>
    </location>
</feature>
<proteinExistence type="predicted"/>
<dbReference type="FunFam" id="2.20.70.10:FF:000049">
    <property type="entry name" value="Transcription elongation regulator 1-like"/>
    <property type="match status" value="1"/>
</dbReference>
<reference evidence="6" key="1">
    <citation type="submission" date="2022-01" db="EMBL/GenBank/DDBJ databases">
        <title>Genome Sequence Resource for Two Populations of Ditylenchus destructor, the Migratory Endoparasitic Phytonematode.</title>
        <authorList>
            <person name="Zhang H."/>
            <person name="Lin R."/>
            <person name="Xie B."/>
        </authorList>
    </citation>
    <scope>NUCLEOTIDE SEQUENCE</scope>
    <source>
        <strain evidence="6">BazhouSP</strain>
    </source>
</reference>
<keyword evidence="7" id="KW-1185">Reference proteome</keyword>
<evidence type="ECO:0000259" key="5">
    <source>
        <dbReference type="PROSITE" id="PS51676"/>
    </source>
</evidence>
<dbReference type="InterPro" id="IPR045148">
    <property type="entry name" value="TCRG1-like"/>
</dbReference>
<feature type="compositionally biased region" description="Low complexity" evidence="3">
    <location>
        <begin position="639"/>
        <end position="657"/>
    </location>
</feature>
<dbReference type="InterPro" id="IPR036517">
    <property type="entry name" value="FF_domain_sf"/>
</dbReference>
<feature type="region of interest" description="Disordered" evidence="3">
    <location>
        <begin position="1373"/>
        <end position="1396"/>
    </location>
</feature>
<feature type="coiled-coil region" evidence="2">
    <location>
        <begin position="1070"/>
        <end position="1105"/>
    </location>
</feature>
<dbReference type="GO" id="GO:0003712">
    <property type="term" value="F:transcription coregulator activity"/>
    <property type="evidence" value="ECO:0007669"/>
    <property type="project" value="TreeGrafter"/>
</dbReference>